<dbReference type="Pfam" id="PF00083">
    <property type="entry name" value="Sugar_tr"/>
    <property type="match status" value="1"/>
</dbReference>
<feature type="transmembrane region" description="Helical" evidence="5">
    <location>
        <begin position="249"/>
        <end position="270"/>
    </location>
</feature>
<feature type="transmembrane region" description="Helical" evidence="5">
    <location>
        <begin position="216"/>
        <end position="237"/>
    </location>
</feature>
<dbReference type="InterPro" id="IPR036259">
    <property type="entry name" value="MFS_trans_sf"/>
</dbReference>
<dbReference type="RefSeq" id="XP_003738962.1">
    <property type="nucleotide sequence ID" value="XM_003738914.1"/>
</dbReference>
<feature type="transmembrane region" description="Helical" evidence="5">
    <location>
        <begin position="191"/>
        <end position="209"/>
    </location>
</feature>
<feature type="transmembrane region" description="Helical" evidence="5">
    <location>
        <begin position="359"/>
        <end position="382"/>
    </location>
</feature>
<comment type="subcellular location">
    <subcellularLocation>
        <location evidence="1">Membrane</location>
        <topology evidence="1">Multi-pass membrane protein</topology>
    </subcellularLocation>
</comment>
<dbReference type="InterPro" id="IPR005828">
    <property type="entry name" value="MFS_sugar_transport-like"/>
</dbReference>
<keyword evidence="4 5" id="KW-0472">Membrane</keyword>
<feature type="transmembrane region" description="Helical" evidence="5">
    <location>
        <begin position="20"/>
        <end position="42"/>
    </location>
</feature>
<feature type="domain" description="Major facilitator superfamily (MFS) profile" evidence="6">
    <location>
        <begin position="112"/>
        <end position="507"/>
    </location>
</feature>
<dbReference type="InterPro" id="IPR020846">
    <property type="entry name" value="MFS_dom"/>
</dbReference>
<evidence type="ECO:0000256" key="5">
    <source>
        <dbReference type="SAM" id="Phobius"/>
    </source>
</evidence>
<evidence type="ECO:0000256" key="3">
    <source>
        <dbReference type="ARBA" id="ARBA00022989"/>
    </source>
</evidence>
<feature type="transmembrane region" description="Helical" evidence="5">
    <location>
        <begin position="394"/>
        <end position="412"/>
    </location>
</feature>
<keyword evidence="2 5" id="KW-0812">Transmembrane</keyword>
<gene>
    <name evidence="8" type="primary">LOC100900809</name>
</gene>
<dbReference type="CDD" id="cd17317">
    <property type="entry name" value="MFS_SLC22"/>
    <property type="match status" value="1"/>
</dbReference>
<feature type="transmembrane region" description="Helical" evidence="5">
    <location>
        <begin position="277"/>
        <end position="295"/>
    </location>
</feature>
<dbReference type="Gene3D" id="1.20.1250.20">
    <property type="entry name" value="MFS general substrate transporter like domains"/>
    <property type="match status" value="1"/>
</dbReference>
<feature type="transmembrane region" description="Helical" evidence="5">
    <location>
        <begin position="159"/>
        <end position="179"/>
    </location>
</feature>
<dbReference type="SUPFAM" id="SSF103473">
    <property type="entry name" value="MFS general substrate transporter"/>
    <property type="match status" value="1"/>
</dbReference>
<evidence type="ECO:0000256" key="4">
    <source>
        <dbReference type="ARBA" id="ARBA00023136"/>
    </source>
</evidence>
<accession>A0AAJ6QP07</accession>
<proteinExistence type="predicted"/>
<evidence type="ECO:0000256" key="2">
    <source>
        <dbReference type="ARBA" id="ARBA00022692"/>
    </source>
</evidence>
<feature type="transmembrane region" description="Helical" evidence="5">
    <location>
        <begin position="482"/>
        <end position="502"/>
    </location>
</feature>
<dbReference type="PROSITE" id="PS50850">
    <property type="entry name" value="MFS"/>
    <property type="match status" value="1"/>
</dbReference>
<keyword evidence="7" id="KW-1185">Reference proteome</keyword>
<evidence type="ECO:0000313" key="8">
    <source>
        <dbReference type="RefSeq" id="XP_003738962.1"/>
    </source>
</evidence>
<protein>
    <submittedName>
        <fullName evidence="8">Organic cation transporter protein-like</fullName>
    </submittedName>
</protein>
<dbReference type="AlphaFoldDB" id="A0AAJ6QP07"/>
<sequence length="544" mass="60396">MDFDEVLSRAGQLGRYQKWFLVLVCLPACFLASVNIFVHVFISDVPEHHCSPSLKDDRAMLLRQSLTHPEDFETALRVIFLPRDSRGTFSQCQQYGVDLNSVIDHVVKTHGYINLTILEEFVERNRWPSVQCLNGWVYDKDEYSETLASKFNAVCEQEWLVTTAQSAFFVGGVIGSLVFGCVSDNWGRRPALIFATALDVFGNLAALCLPNYLSYIILRFITGLTYPSVFSLAFVMASEISGTSERMTSSIICDLAYTFAMTLLPVVAYFARHWWTLQAWMTFPMLLLIGFYWALPESPHWLISQGRVDEAEKIIQRIAAVNGNPLAPNFLRENLQSVVIAHSAIYQQLCHGLSLAAPILPSATAVAFFVSSVFGFPGFFLVCISTRYLGRRSVMLGTLFLSGVLSAATAFVPEDLPWLAVLLPSLSRMIITISFTVIYVFAGELFPTVIRGFALGAASTGSQLTMIANPYILFLGNTYGKGVPFLILGVSAILGAPLMLILPETLNSPLPTTLQESEHYAEYVKRRNAGPDRAPKIEITDVRL</sequence>
<name>A0AAJ6QP07_9ACAR</name>
<dbReference type="GO" id="GO:0016020">
    <property type="term" value="C:membrane"/>
    <property type="evidence" value="ECO:0007669"/>
    <property type="project" value="UniProtKB-SubCell"/>
</dbReference>
<dbReference type="GeneID" id="100900809"/>
<organism evidence="7 8">
    <name type="scientific">Galendromus occidentalis</name>
    <name type="common">western predatory mite</name>
    <dbReference type="NCBI Taxonomy" id="34638"/>
    <lineage>
        <taxon>Eukaryota</taxon>
        <taxon>Metazoa</taxon>
        <taxon>Ecdysozoa</taxon>
        <taxon>Arthropoda</taxon>
        <taxon>Chelicerata</taxon>
        <taxon>Arachnida</taxon>
        <taxon>Acari</taxon>
        <taxon>Parasitiformes</taxon>
        <taxon>Mesostigmata</taxon>
        <taxon>Gamasina</taxon>
        <taxon>Phytoseioidea</taxon>
        <taxon>Phytoseiidae</taxon>
        <taxon>Typhlodrominae</taxon>
        <taxon>Galendromus</taxon>
    </lineage>
</organism>
<dbReference type="KEGG" id="goe:100900809"/>
<feature type="transmembrane region" description="Helical" evidence="5">
    <location>
        <begin position="418"/>
        <end position="441"/>
    </location>
</feature>
<dbReference type="GO" id="GO:0022857">
    <property type="term" value="F:transmembrane transporter activity"/>
    <property type="evidence" value="ECO:0007669"/>
    <property type="project" value="InterPro"/>
</dbReference>
<keyword evidence="3 5" id="KW-1133">Transmembrane helix</keyword>
<dbReference type="Proteomes" id="UP000694867">
    <property type="component" value="Unplaced"/>
</dbReference>
<dbReference type="PANTHER" id="PTHR24064">
    <property type="entry name" value="SOLUTE CARRIER FAMILY 22 MEMBER"/>
    <property type="match status" value="1"/>
</dbReference>
<evidence type="ECO:0000259" key="6">
    <source>
        <dbReference type="PROSITE" id="PS50850"/>
    </source>
</evidence>
<evidence type="ECO:0000256" key="1">
    <source>
        <dbReference type="ARBA" id="ARBA00004141"/>
    </source>
</evidence>
<reference evidence="8" key="1">
    <citation type="submission" date="2025-08" db="UniProtKB">
        <authorList>
            <consortium name="RefSeq"/>
        </authorList>
    </citation>
    <scope>IDENTIFICATION</scope>
</reference>
<evidence type="ECO:0000313" key="7">
    <source>
        <dbReference type="Proteomes" id="UP000694867"/>
    </source>
</evidence>